<dbReference type="Pfam" id="PF15575">
    <property type="entry name" value="Imm49"/>
    <property type="match status" value="2"/>
</dbReference>
<comment type="caution">
    <text evidence="1">The sequence shown here is derived from an EMBL/GenBank/DDBJ whole genome shotgun (WGS) entry which is preliminary data.</text>
</comment>
<accession>A0ABW2JNF2</accession>
<evidence type="ECO:0000313" key="1">
    <source>
        <dbReference type="EMBL" id="MFC7306832.1"/>
    </source>
</evidence>
<evidence type="ECO:0000313" key="2">
    <source>
        <dbReference type="Proteomes" id="UP001596523"/>
    </source>
</evidence>
<dbReference type="Proteomes" id="UP001596523">
    <property type="component" value="Unassembled WGS sequence"/>
</dbReference>
<sequence>MTGYEWWMLCEEFLDYLGALSVEIPDLNTPEAKAVVHDAAEAAVGKVAFATYFPSNYFQVFLDYVNFGMTYDAGSEGERETITAGDWLDAFCLVILDGRAEWHGEAFYFAGQKAQKGAATSPAAAELINGLMAYVLGYIGDDDAEHPPSLEDKLGAVDAALDRVRVLESELNEGLLKRREYMALRALRALTAGDEETFTAQLVQLLTAYSRIDWPGAETHTLLPLLPLALAALAYRREGWEPAIQTDYLPRALVTGFETPGPRVRAYGRERRRDAVAELSDGPVVFERPENPRPLNPESEAILQRDAQEILRTADEKPASAADLADAMHDQELLFKFRATCTADVTDRQLENLSLASRFGAAAFRSARAEAEYDRHHTGAGRWLTATNFALISGVREELAALVLVDAAILADGSAFASYYQALHVYLRAEDAGPATDRALEDFEKAKGWGFFPPPAVLFSQLVEGDAESFNLALLDALEAHRDRYRIADRADDPDAAVNLDILALACHARRRGFAINVTSPYLPLRLLEAAKPL</sequence>
<organism evidence="1 2">
    <name type="scientific">Streptomyces monticola</name>
    <dbReference type="NCBI Taxonomy" id="2666263"/>
    <lineage>
        <taxon>Bacteria</taxon>
        <taxon>Bacillati</taxon>
        <taxon>Actinomycetota</taxon>
        <taxon>Actinomycetes</taxon>
        <taxon>Kitasatosporales</taxon>
        <taxon>Streptomycetaceae</taxon>
        <taxon>Streptomyces</taxon>
    </lineage>
</organism>
<dbReference type="RefSeq" id="WP_381832628.1">
    <property type="nucleotide sequence ID" value="NZ_JBHTCF010000009.1"/>
</dbReference>
<dbReference type="EMBL" id="JBHTCF010000009">
    <property type="protein sequence ID" value="MFC7306832.1"/>
    <property type="molecule type" value="Genomic_DNA"/>
</dbReference>
<dbReference type="InterPro" id="IPR029074">
    <property type="entry name" value="Imm49"/>
</dbReference>
<proteinExistence type="predicted"/>
<reference evidence="2" key="1">
    <citation type="journal article" date="2019" name="Int. J. Syst. Evol. Microbiol.">
        <title>The Global Catalogue of Microorganisms (GCM) 10K type strain sequencing project: providing services to taxonomists for standard genome sequencing and annotation.</title>
        <authorList>
            <consortium name="The Broad Institute Genomics Platform"/>
            <consortium name="The Broad Institute Genome Sequencing Center for Infectious Disease"/>
            <person name="Wu L."/>
            <person name="Ma J."/>
        </authorList>
    </citation>
    <scope>NUCLEOTIDE SEQUENCE [LARGE SCALE GENOMIC DNA]</scope>
    <source>
        <strain evidence="2">SYNS20</strain>
    </source>
</reference>
<gene>
    <name evidence="1" type="ORF">ACFQVC_21690</name>
</gene>
<name>A0ABW2JNF2_9ACTN</name>
<keyword evidence="2" id="KW-1185">Reference proteome</keyword>
<protein>
    <submittedName>
        <fullName evidence="1">Imm49 family immunity protein</fullName>
    </submittedName>
</protein>